<organism evidence="1 2">
    <name type="scientific">Plectus sambesii</name>
    <dbReference type="NCBI Taxonomy" id="2011161"/>
    <lineage>
        <taxon>Eukaryota</taxon>
        <taxon>Metazoa</taxon>
        <taxon>Ecdysozoa</taxon>
        <taxon>Nematoda</taxon>
        <taxon>Chromadorea</taxon>
        <taxon>Plectida</taxon>
        <taxon>Plectina</taxon>
        <taxon>Plectoidea</taxon>
        <taxon>Plectidae</taxon>
        <taxon>Plectus</taxon>
    </lineage>
</organism>
<accession>A0A914UVM1</accession>
<keyword evidence="1" id="KW-1185">Reference proteome</keyword>
<dbReference type="WBParaSite" id="PSAMB.scaffold12size138133.g183.t1">
    <property type="protein sequence ID" value="PSAMB.scaffold12size138133.g183.t1"/>
    <property type="gene ID" value="PSAMB.scaffold12size138133.g183"/>
</dbReference>
<reference evidence="2" key="1">
    <citation type="submission" date="2022-11" db="UniProtKB">
        <authorList>
            <consortium name="WormBaseParasite"/>
        </authorList>
    </citation>
    <scope>IDENTIFICATION</scope>
</reference>
<dbReference type="AlphaFoldDB" id="A0A914UVM1"/>
<evidence type="ECO:0000313" key="2">
    <source>
        <dbReference type="WBParaSite" id="PSAMB.scaffold12size138133.g183.t1"/>
    </source>
</evidence>
<sequence>MSRNVFACETGGVSLVSRTVDSRVVPSQPSPSVYRAAERAYGHAAVQCCTVVVLASSDARPTVSVFAGPAPQPELRERRCQLVRVVSHRLVWAGWRRGRSGLVR</sequence>
<protein>
    <submittedName>
        <fullName evidence="2">Uncharacterized protein</fullName>
    </submittedName>
</protein>
<evidence type="ECO:0000313" key="1">
    <source>
        <dbReference type="Proteomes" id="UP000887566"/>
    </source>
</evidence>
<proteinExistence type="predicted"/>
<dbReference type="Proteomes" id="UP000887566">
    <property type="component" value="Unplaced"/>
</dbReference>
<name>A0A914UVM1_9BILA</name>